<comment type="caution">
    <text evidence="1">The sequence shown here is derived from an EMBL/GenBank/DDBJ whole genome shotgun (WGS) entry which is preliminary data.</text>
</comment>
<evidence type="ECO:0000313" key="2">
    <source>
        <dbReference type="Proteomes" id="UP001433638"/>
    </source>
</evidence>
<sequence length="99" mass="11030">MADAALLQALARRLEQAALRQDWDALAAADAELAQLALRLQQRPLSSAERSQLPRLLAAHRQARRSCASETQRLGEQLAGWQHNREGWVAYALAAEEME</sequence>
<accession>A0ABV1M9N3</accession>
<name>A0ABV1M9N3_9NEIS</name>
<evidence type="ECO:0000313" key="1">
    <source>
        <dbReference type="EMBL" id="MEQ6292045.1"/>
    </source>
</evidence>
<keyword evidence="2" id="KW-1185">Reference proteome</keyword>
<dbReference type="RefSeq" id="WP_349589753.1">
    <property type="nucleotide sequence ID" value="NZ_JBEFLD010000008.1"/>
</dbReference>
<gene>
    <name evidence="1" type="ORF">ABNW52_15635</name>
</gene>
<organism evidence="1 2">
    <name type="scientific">Vogesella oryzagri</name>
    <dbReference type="NCBI Taxonomy" id="3160864"/>
    <lineage>
        <taxon>Bacteria</taxon>
        <taxon>Pseudomonadati</taxon>
        <taxon>Pseudomonadota</taxon>
        <taxon>Betaproteobacteria</taxon>
        <taxon>Neisseriales</taxon>
        <taxon>Chromobacteriaceae</taxon>
        <taxon>Vogesella</taxon>
    </lineage>
</organism>
<dbReference type="EMBL" id="JBEFLD010000008">
    <property type="protein sequence ID" value="MEQ6292045.1"/>
    <property type="molecule type" value="Genomic_DNA"/>
</dbReference>
<reference evidence="1" key="1">
    <citation type="submission" date="2024-06" db="EMBL/GenBank/DDBJ databases">
        <title>Genome sequence of Vogesella sp. MAHUQ-64.</title>
        <authorList>
            <person name="Huq M.A."/>
        </authorList>
    </citation>
    <scope>NUCLEOTIDE SEQUENCE</scope>
    <source>
        <strain evidence="1">MAHUQ-64</strain>
    </source>
</reference>
<dbReference type="Proteomes" id="UP001433638">
    <property type="component" value="Unassembled WGS sequence"/>
</dbReference>
<proteinExistence type="predicted"/>
<protein>
    <recommendedName>
        <fullName evidence="3">Flagellar protein FliT</fullName>
    </recommendedName>
</protein>
<evidence type="ECO:0008006" key="3">
    <source>
        <dbReference type="Google" id="ProtNLM"/>
    </source>
</evidence>